<dbReference type="AlphaFoldDB" id="A0A9W5AWX1"/>
<organism evidence="1 2">
    <name type="scientific">Campylobacter hyointestinalis subsp. hyointestinalis</name>
    <dbReference type="NCBI Taxonomy" id="91352"/>
    <lineage>
        <taxon>Bacteria</taxon>
        <taxon>Pseudomonadati</taxon>
        <taxon>Campylobacterota</taxon>
        <taxon>Epsilonproteobacteria</taxon>
        <taxon>Campylobacterales</taxon>
        <taxon>Campylobacteraceae</taxon>
        <taxon>Campylobacter</taxon>
    </lineage>
</organism>
<dbReference type="RefSeq" id="WP_059443117.1">
    <property type="nucleotide sequence ID" value="NZ_FAVC01000010.1"/>
</dbReference>
<name>A0A9W5AWX1_CAMHY</name>
<accession>A0A9W5AWX1</accession>
<dbReference type="Proteomes" id="UP000052245">
    <property type="component" value="Unassembled WGS sequence"/>
</dbReference>
<dbReference type="EMBL" id="FAVC01000010">
    <property type="protein sequence ID" value="CUU92476.1"/>
    <property type="molecule type" value="Genomic_DNA"/>
</dbReference>
<evidence type="ECO:0000313" key="2">
    <source>
        <dbReference type="Proteomes" id="UP000052245"/>
    </source>
</evidence>
<reference evidence="1 2" key="1">
    <citation type="submission" date="2015-11" db="EMBL/GenBank/DDBJ databases">
        <authorList>
            <consortium name="Pathogen Informatics"/>
        </authorList>
    </citation>
    <scope>NUCLEOTIDE SEQUENCE [LARGE SCALE GENOMIC DNA]</scope>
    <source>
        <strain evidence="1 2">007A-0283</strain>
    </source>
</reference>
<sequence length="100" mass="12338">MSYDKRMADEYDRIEQFQEESTERALRKLNYEFDDIVRDYSDYFSKDEIKVLIFFLLKKDKSDKKKSDVENILYDLDMLSIKFSEYIDEPLYDMLERLEQ</sequence>
<gene>
    <name evidence="1" type="ORF">ERS739223_01973</name>
</gene>
<evidence type="ECO:0000313" key="1">
    <source>
        <dbReference type="EMBL" id="CUU92476.1"/>
    </source>
</evidence>
<comment type="caution">
    <text evidence="1">The sequence shown here is derived from an EMBL/GenBank/DDBJ whole genome shotgun (WGS) entry which is preliminary data.</text>
</comment>
<protein>
    <submittedName>
        <fullName evidence="1">Uncharacterized protein</fullName>
    </submittedName>
</protein>
<proteinExistence type="predicted"/>